<reference evidence="1 2" key="1">
    <citation type="submission" date="2016-05" db="EMBL/GenBank/DDBJ databases">
        <title>Microbial solvent formation.</title>
        <authorList>
            <person name="Poehlein A."/>
            <person name="Montoya Solano J.D."/>
            <person name="Flitsch S."/>
            <person name="Krabben P."/>
            <person name="Duerre P."/>
            <person name="Daniel R."/>
        </authorList>
    </citation>
    <scope>NUCLEOTIDE SEQUENCE [LARGE SCALE GENOMIC DNA]</scope>
    <source>
        <strain evidence="1 2">DSM 53</strain>
    </source>
</reference>
<accession>A0A1S8S489</accession>
<evidence type="ECO:0000313" key="1">
    <source>
        <dbReference type="EMBL" id="OOM60278.1"/>
    </source>
</evidence>
<comment type="caution">
    <text evidence="1">The sequence shown here is derived from an EMBL/GenBank/DDBJ whole genome shotgun (WGS) entry which is preliminary data.</text>
</comment>
<organism evidence="1 2">
    <name type="scientific">Clostridium beijerinckii</name>
    <name type="common">Clostridium MP</name>
    <dbReference type="NCBI Taxonomy" id="1520"/>
    <lineage>
        <taxon>Bacteria</taxon>
        <taxon>Bacillati</taxon>
        <taxon>Bacillota</taxon>
        <taxon>Clostridia</taxon>
        <taxon>Eubacteriales</taxon>
        <taxon>Clostridiaceae</taxon>
        <taxon>Clostridium</taxon>
    </lineage>
</organism>
<dbReference type="EMBL" id="LZZI01000054">
    <property type="protein sequence ID" value="OOM60278.1"/>
    <property type="molecule type" value="Genomic_DNA"/>
</dbReference>
<protein>
    <submittedName>
        <fullName evidence="1">Uncharacterized protein</fullName>
    </submittedName>
</protein>
<evidence type="ECO:0000313" key="2">
    <source>
        <dbReference type="Proteomes" id="UP000190973"/>
    </source>
</evidence>
<sequence length="127" mass="15119">MLDQEVNYVYEIKDNNNDNNSGCFIKSKIKPDDMKKLTFYIQYKYKSIMPNSVLMKNEIKGLLMKCYKVQNICDVDTDDIINLQENFKNYFNKEIGTSIINNFDIYEVKGLIGELRKIVYLTIEMWR</sequence>
<name>A0A1S8S489_CLOBE</name>
<proteinExistence type="predicted"/>
<dbReference type="RefSeq" id="WP_077839432.1">
    <property type="nucleotide sequence ID" value="NZ_JABTAE010000001.1"/>
</dbReference>
<dbReference type="AlphaFoldDB" id="A0A1S8S489"/>
<gene>
    <name evidence="1" type="ORF">CLBCK_29770</name>
</gene>
<dbReference type="Proteomes" id="UP000190973">
    <property type="component" value="Unassembled WGS sequence"/>
</dbReference>